<dbReference type="AlphaFoldDB" id="A0A380MPS3"/>
<gene>
    <name evidence="1" type="ORF">NCTC7807_00310</name>
</gene>
<organism evidence="1 2">
    <name type="scientific">Streptomyces griseus</name>
    <dbReference type="NCBI Taxonomy" id="1911"/>
    <lineage>
        <taxon>Bacteria</taxon>
        <taxon>Bacillati</taxon>
        <taxon>Actinomycetota</taxon>
        <taxon>Actinomycetes</taxon>
        <taxon>Kitasatosporales</taxon>
        <taxon>Streptomycetaceae</taxon>
        <taxon>Streptomyces</taxon>
    </lineage>
</organism>
<accession>A0A380MPS3</accession>
<dbReference type="RefSeq" id="WP_115067721.1">
    <property type="nucleotide sequence ID" value="NZ_UHID01000001.1"/>
</dbReference>
<dbReference type="Proteomes" id="UP000254150">
    <property type="component" value="Unassembled WGS sequence"/>
</dbReference>
<proteinExistence type="predicted"/>
<sequence>MLATLLAVAGTLLGALVSGLLQHHLARAARAEARAVQHRTAQLDAVTDLADALSAHRRAMWAVLDATLTGADPGRVTELRDESHRTRAAVTSPAVRIRLLIADQAVRVAATTAITATYAIRDAADPTHLDALRQAALSAHDHLVEEAARHLTP</sequence>
<evidence type="ECO:0008006" key="3">
    <source>
        <dbReference type="Google" id="ProtNLM"/>
    </source>
</evidence>
<reference evidence="1 2" key="1">
    <citation type="submission" date="2018-06" db="EMBL/GenBank/DDBJ databases">
        <authorList>
            <consortium name="Pathogen Informatics"/>
            <person name="Doyle S."/>
        </authorList>
    </citation>
    <scope>NUCLEOTIDE SEQUENCE [LARGE SCALE GENOMIC DNA]</scope>
    <source>
        <strain evidence="1 2">NCTC7807</strain>
    </source>
</reference>
<protein>
    <recommendedName>
        <fullName evidence="3">PRL2-23</fullName>
    </recommendedName>
</protein>
<name>A0A380MPS3_STRGR</name>
<evidence type="ECO:0000313" key="2">
    <source>
        <dbReference type="Proteomes" id="UP000254150"/>
    </source>
</evidence>
<dbReference type="EMBL" id="UHID01000001">
    <property type="protein sequence ID" value="SUO93307.1"/>
    <property type="molecule type" value="Genomic_DNA"/>
</dbReference>
<evidence type="ECO:0000313" key="1">
    <source>
        <dbReference type="EMBL" id="SUO93307.1"/>
    </source>
</evidence>